<evidence type="ECO:0008006" key="3">
    <source>
        <dbReference type="Google" id="ProtNLM"/>
    </source>
</evidence>
<dbReference type="NCBIfam" id="TIGR00099">
    <property type="entry name" value="Cof-subfamily"/>
    <property type="match status" value="1"/>
</dbReference>
<dbReference type="SFLD" id="SFLDG01140">
    <property type="entry name" value="C2.B:_Phosphomannomutase_and_P"/>
    <property type="match status" value="1"/>
</dbReference>
<accession>A0A316ATN3</accession>
<dbReference type="Pfam" id="PF08282">
    <property type="entry name" value="Hydrolase_3"/>
    <property type="match status" value="1"/>
</dbReference>
<dbReference type="EMBL" id="QGDT01000001">
    <property type="protein sequence ID" value="PWJ60674.1"/>
    <property type="molecule type" value="Genomic_DNA"/>
</dbReference>
<organism evidence="1 2">
    <name type="scientific">Dyadobacter jejuensis</name>
    <dbReference type="NCBI Taxonomy" id="1082580"/>
    <lineage>
        <taxon>Bacteria</taxon>
        <taxon>Pseudomonadati</taxon>
        <taxon>Bacteroidota</taxon>
        <taxon>Cytophagia</taxon>
        <taxon>Cytophagales</taxon>
        <taxon>Spirosomataceae</taxon>
        <taxon>Dyadobacter</taxon>
    </lineage>
</organism>
<dbReference type="CDD" id="cd07518">
    <property type="entry name" value="HAD_YbiV-Like"/>
    <property type="match status" value="1"/>
</dbReference>
<dbReference type="PROSITE" id="PS01228">
    <property type="entry name" value="COF_1"/>
    <property type="match status" value="1"/>
</dbReference>
<gene>
    <name evidence="1" type="ORF">CLV98_101859</name>
</gene>
<dbReference type="GO" id="GO:0000287">
    <property type="term" value="F:magnesium ion binding"/>
    <property type="evidence" value="ECO:0007669"/>
    <property type="project" value="TreeGrafter"/>
</dbReference>
<dbReference type="GO" id="GO:0005829">
    <property type="term" value="C:cytosol"/>
    <property type="evidence" value="ECO:0007669"/>
    <property type="project" value="TreeGrafter"/>
</dbReference>
<dbReference type="InterPro" id="IPR023214">
    <property type="entry name" value="HAD_sf"/>
</dbReference>
<dbReference type="NCBIfam" id="TIGR01484">
    <property type="entry name" value="HAD-SF-IIB"/>
    <property type="match status" value="1"/>
</dbReference>
<dbReference type="InterPro" id="IPR036412">
    <property type="entry name" value="HAD-like_sf"/>
</dbReference>
<protein>
    <recommendedName>
        <fullName evidence="3">Cof subfamily protein (Haloacid dehalogenase superfamily)/HAD superfamily hydrolase (TIGR01484 family)</fullName>
    </recommendedName>
</protein>
<dbReference type="Gene3D" id="3.30.1240.10">
    <property type="match status" value="1"/>
</dbReference>
<evidence type="ECO:0000313" key="2">
    <source>
        <dbReference type="Proteomes" id="UP000245880"/>
    </source>
</evidence>
<dbReference type="Gene3D" id="3.40.50.1000">
    <property type="entry name" value="HAD superfamily/HAD-like"/>
    <property type="match status" value="1"/>
</dbReference>
<dbReference type="AlphaFoldDB" id="A0A316ATN3"/>
<dbReference type="InterPro" id="IPR000150">
    <property type="entry name" value="Cof"/>
</dbReference>
<name>A0A316ATN3_9BACT</name>
<evidence type="ECO:0000313" key="1">
    <source>
        <dbReference type="EMBL" id="PWJ60674.1"/>
    </source>
</evidence>
<proteinExistence type="predicted"/>
<dbReference type="InterPro" id="IPR006379">
    <property type="entry name" value="HAD-SF_hydro_IIB"/>
</dbReference>
<dbReference type="PANTHER" id="PTHR10000:SF53">
    <property type="entry name" value="5-AMINO-6-(5-PHOSPHO-D-RIBITYLAMINO)URACIL PHOSPHATASE YBJI-RELATED"/>
    <property type="match status" value="1"/>
</dbReference>
<dbReference type="SFLD" id="SFLDS00003">
    <property type="entry name" value="Haloacid_Dehalogenase"/>
    <property type="match status" value="1"/>
</dbReference>
<comment type="caution">
    <text evidence="1">The sequence shown here is derived from an EMBL/GenBank/DDBJ whole genome shotgun (WGS) entry which is preliminary data.</text>
</comment>
<dbReference type="SFLD" id="SFLDG01144">
    <property type="entry name" value="C2.B.4:_PGP_Like"/>
    <property type="match status" value="1"/>
</dbReference>
<dbReference type="Proteomes" id="UP000245880">
    <property type="component" value="Unassembled WGS sequence"/>
</dbReference>
<dbReference type="SUPFAM" id="SSF56784">
    <property type="entry name" value="HAD-like"/>
    <property type="match status" value="1"/>
</dbReference>
<dbReference type="GO" id="GO:0016791">
    <property type="term" value="F:phosphatase activity"/>
    <property type="evidence" value="ECO:0007669"/>
    <property type="project" value="TreeGrafter"/>
</dbReference>
<reference evidence="1 2" key="1">
    <citation type="submission" date="2018-03" db="EMBL/GenBank/DDBJ databases">
        <title>Genomic Encyclopedia of Archaeal and Bacterial Type Strains, Phase II (KMG-II): from individual species to whole genera.</title>
        <authorList>
            <person name="Goeker M."/>
        </authorList>
    </citation>
    <scope>NUCLEOTIDE SEQUENCE [LARGE SCALE GENOMIC DNA]</scope>
    <source>
        <strain evidence="1 2">DSM 100346</strain>
    </source>
</reference>
<keyword evidence="2" id="KW-1185">Reference proteome</keyword>
<sequence>MPYEQRSEVAGSPCAINIGQYDFIKKKGFVVPCRPLQKMKLMIPTNIRLIATDMDGTLLNSNHEVNESFYPVFQQLKERGIQFVAASGRQYFNLEKTLSDIKDDVIFVSENGSYVVFRDEELHVQALPKEAVFEFIRIARQIPDNYLVICGKKKAYVESDAKEFLSHLTLYFERYEVVDDLLEIQDDEFLKFTICNLKGSEKHAYPHFKHLHADYQVKVSGPIWLDISHKLANKGVAMAFLQERLGIDKAETMVFGDYFNDVEMLQQAGHSYAMENAHPDVKKLARYTAESNDNNGVVKVLQKLLLAPQSV</sequence>
<dbReference type="PANTHER" id="PTHR10000">
    <property type="entry name" value="PHOSPHOSERINE PHOSPHATASE"/>
    <property type="match status" value="1"/>
</dbReference>